<dbReference type="Gene3D" id="2.180.10.10">
    <property type="entry name" value="RHS repeat-associated core"/>
    <property type="match status" value="1"/>
</dbReference>
<protein>
    <submittedName>
        <fullName evidence="1">YD repeat-containing protein</fullName>
    </submittedName>
</protein>
<reference evidence="1 2" key="1">
    <citation type="submission" date="2018-09" db="EMBL/GenBank/DDBJ databases">
        <title>Genomic Encyclopedia of Archaeal and Bacterial Type Strains, Phase II (KMG-II): from individual species to whole genera.</title>
        <authorList>
            <person name="Goeker M."/>
        </authorList>
    </citation>
    <scope>NUCLEOTIDE SEQUENCE [LARGE SCALE GENOMIC DNA]</scope>
    <source>
        <strain evidence="1 2">DSM 26283</strain>
    </source>
</reference>
<sequence>MNIRTTFIILFNLICFESYSQSIFSALRHDNPIDLRTDSKVKEISKTTVFYNKSGTETKKDIIIVNHLNKITSELRYGENGKLETRLTRIFDSTGIRSLKRKIERWHPVIGYSSETATYEYDENGYMIKITDRNQNNQLLRETFLKNNENGHPIELKLNTRNSNSYGTEIAEYDYPNNFVITKVFDDNGKTISESKHKIDFSIKDLDGLEYDENGNLIKSKNYEYEYQYDKNLNWKKKVIYKIVNGKRKKYQVLTRKIKYEK</sequence>
<dbReference type="EMBL" id="RAQJ01000008">
    <property type="protein sequence ID" value="RKE90261.1"/>
    <property type="molecule type" value="Genomic_DNA"/>
</dbReference>
<gene>
    <name evidence="1" type="ORF">BXY80_2728</name>
</gene>
<keyword evidence="2" id="KW-1185">Reference proteome</keyword>
<organism evidence="1 2">
    <name type="scientific">Ichthyenterobacterium magnum</name>
    <dbReference type="NCBI Taxonomy" id="1230530"/>
    <lineage>
        <taxon>Bacteria</taxon>
        <taxon>Pseudomonadati</taxon>
        <taxon>Bacteroidota</taxon>
        <taxon>Flavobacteriia</taxon>
        <taxon>Flavobacteriales</taxon>
        <taxon>Flavobacteriaceae</taxon>
        <taxon>Ichthyenterobacterium</taxon>
    </lineage>
</organism>
<evidence type="ECO:0000313" key="1">
    <source>
        <dbReference type="EMBL" id="RKE90261.1"/>
    </source>
</evidence>
<proteinExistence type="predicted"/>
<accession>A0A420DEF7</accession>
<dbReference type="RefSeq" id="WP_147376142.1">
    <property type="nucleotide sequence ID" value="NZ_RAQJ01000008.1"/>
</dbReference>
<name>A0A420DEF7_9FLAO</name>
<evidence type="ECO:0000313" key="2">
    <source>
        <dbReference type="Proteomes" id="UP000284892"/>
    </source>
</evidence>
<dbReference type="AlphaFoldDB" id="A0A420DEF7"/>
<dbReference type="OrthoDB" id="1492679at2"/>
<dbReference type="Proteomes" id="UP000284892">
    <property type="component" value="Unassembled WGS sequence"/>
</dbReference>
<comment type="caution">
    <text evidence="1">The sequence shown here is derived from an EMBL/GenBank/DDBJ whole genome shotgun (WGS) entry which is preliminary data.</text>
</comment>